<dbReference type="OrthoDB" id="8062037at2759"/>
<keyword evidence="2" id="KW-0732">Signal</keyword>
<dbReference type="Pfam" id="PF01554">
    <property type="entry name" value="MatE"/>
    <property type="match status" value="1"/>
</dbReference>
<gene>
    <name evidence="3" type="ORF">TSOC_010213</name>
</gene>
<dbReference type="Gene3D" id="3.50.30.30">
    <property type="match status" value="1"/>
</dbReference>
<dbReference type="PANTHER" id="PTHR11206">
    <property type="entry name" value="MULTIDRUG RESISTANCE PROTEIN"/>
    <property type="match status" value="1"/>
</dbReference>
<dbReference type="GO" id="GO:0016020">
    <property type="term" value="C:membrane"/>
    <property type="evidence" value="ECO:0007669"/>
    <property type="project" value="InterPro"/>
</dbReference>
<dbReference type="GO" id="GO:0042910">
    <property type="term" value="F:xenobiotic transmembrane transporter activity"/>
    <property type="evidence" value="ECO:0007669"/>
    <property type="project" value="InterPro"/>
</dbReference>
<feature type="chain" id="PRO_5014362681" evidence="2">
    <location>
        <begin position="22"/>
        <end position="185"/>
    </location>
</feature>
<evidence type="ECO:0000256" key="1">
    <source>
        <dbReference type="ARBA" id="ARBA00010199"/>
    </source>
</evidence>
<evidence type="ECO:0000256" key="2">
    <source>
        <dbReference type="SAM" id="SignalP"/>
    </source>
</evidence>
<feature type="signal peptide" evidence="2">
    <location>
        <begin position="1"/>
        <end position="21"/>
    </location>
</feature>
<proteinExistence type="inferred from homology"/>
<dbReference type="EMBL" id="PGGS01000474">
    <property type="protein sequence ID" value="PNH03694.1"/>
    <property type="molecule type" value="Genomic_DNA"/>
</dbReference>
<evidence type="ECO:0000313" key="4">
    <source>
        <dbReference type="Proteomes" id="UP000236333"/>
    </source>
</evidence>
<dbReference type="AlphaFoldDB" id="A0A2J7ZTV4"/>
<dbReference type="GO" id="GO:0015297">
    <property type="term" value="F:antiporter activity"/>
    <property type="evidence" value="ECO:0007669"/>
    <property type="project" value="InterPro"/>
</dbReference>
<accession>A0A2J7ZTV4</accession>
<reference evidence="3 4" key="1">
    <citation type="journal article" date="2017" name="Mol. Biol. Evol.">
        <title>The 4-celled Tetrabaena socialis nuclear genome reveals the essential components for genetic control of cell number at the origin of multicellularity in the volvocine lineage.</title>
        <authorList>
            <person name="Featherston J."/>
            <person name="Arakaki Y."/>
            <person name="Hanschen E.R."/>
            <person name="Ferris P.J."/>
            <person name="Michod R.E."/>
            <person name="Olson B.J.S.C."/>
            <person name="Nozaki H."/>
            <person name="Durand P.M."/>
        </authorList>
    </citation>
    <scope>NUCLEOTIDE SEQUENCE [LARGE SCALE GENOMIC DNA]</scope>
    <source>
        <strain evidence="3 4">NIES-571</strain>
    </source>
</reference>
<keyword evidence="4" id="KW-1185">Reference proteome</keyword>
<sequence>MAKPLAGVVLLLLALARSSFADVYIMTPSYALDPLPDIPADFGPELPDPGIEGYLRSADPEDACSPLNFTDFQTPWIALIARQQQLHANNCTFDVKLPMFFKCPPPRLSPPYPETTRRLARLAGPLVIQNVAGYSLSLVSAVFVGHLNDPVALSAAVLAGSFYNITGFSLVIGLSAGMETLCGHS</sequence>
<comment type="similarity">
    <text evidence="1">Belongs to the multi antimicrobial extrusion (MATE) (TC 2.A.66.1) family.</text>
</comment>
<dbReference type="Proteomes" id="UP000236333">
    <property type="component" value="Unassembled WGS sequence"/>
</dbReference>
<evidence type="ECO:0000313" key="3">
    <source>
        <dbReference type="EMBL" id="PNH03694.1"/>
    </source>
</evidence>
<organism evidence="3 4">
    <name type="scientific">Tetrabaena socialis</name>
    <dbReference type="NCBI Taxonomy" id="47790"/>
    <lineage>
        <taxon>Eukaryota</taxon>
        <taxon>Viridiplantae</taxon>
        <taxon>Chlorophyta</taxon>
        <taxon>core chlorophytes</taxon>
        <taxon>Chlorophyceae</taxon>
        <taxon>CS clade</taxon>
        <taxon>Chlamydomonadales</taxon>
        <taxon>Tetrabaenaceae</taxon>
        <taxon>Tetrabaena</taxon>
    </lineage>
</organism>
<dbReference type="InterPro" id="IPR002528">
    <property type="entry name" value="MATE_fam"/>
</dbReference>
<protein>
    <submittedName>
        <fullName evidence="3">MATE efflux family protein DTX1</fullName>
    </submittedName>
</protein>
<name>A0A2J7ZTV4_9CHLO</name>
<comment type="caution">
    <text evidence="3">The sequence shown here is derived from an EMBL/GenBank/DDBJ whole genome shotgun (WGS) entry which is preliminary data.</text>
</comment>